<gene>
    <name evidence="3" type="ORF">ENQ76_11805</name>
</gene>
<sequence>MVKRGIAAALLISPMVLCALSQPGEAGWGLFGKSQDDSCEACSTCGKEKEKKCKIFGTAAEPPRAAVVDAIPARFTTARADRQPAPAPAPAVPPVPAPSCTTGGGGGTVTNPVDAQRIADMERDIRELKLQIQALVRHLQDQPSP</sequence>
<feature type="compositionally biased region" description="Pro residues" evidence="1">
    <location>
        <begin position="85"/>
        <end position="97"/>
    </location>
</feature>
<evidence type="ECO:0000256" key="1">
    <source>
        <dbReference type="SAM" id="MobiDB-lite"/>
    </source>
</evidence>
<accession>A0A7C2K1I9</accession>
<evidence type="ECO:0000256" key="2">
    <source>
        <dbReference type="SAM" id="SignalP"/>
    </source>
</evidence>
<keyword evidence="2" id="KW-0732">Signal</keyword>
<proteinExistence type="predicted"/>
<name>A0A7C2K1I9_9PLAN</name>
<dbReference type="EMBL" id="DSOK01000330">
    <property type="protein sequence ID" value="HEN16138.1"/>
    <property type="molecule type" value="Genomic_DNA"/>
</dbReference>
<organism evidence="3">
    <name type="scientific">Schlesneria paludicola</name>
    <dbReference type="NCBI Taxonomy" id="360056"/>
    <lineage>
        <taxon>Bacteria</taxon>
        <taxon>Pseudomonadati</taxon>
        <taxon>Planctomycetota</taxon>
        <taxon>Planctomycetia</taxon>
        <taxon>Planctomycetales</taxon>
        <taxon>Planctomycetaceae</taxon>
        <taxon>Schlesneria</taxon>
    </lineage>
</organism>
<feature type="chain" id="PRO_5027995817" evidence="2">
    <location>
        <begin position="20"/>
        <end position="145"/>
    </location>
</feature>
<evidence type="ECO:0000313" key="3">
    <source>
        <dbReference type="EMBL" id="HEN16138.1"/>
    </source>
</evidence>
<dbReference type="AlphaFoldDB" id="A0A7C2K1I9"/>
<feature type="region of interest" description="Disordered" evidence="1">
    <location>
        <begin position="79"/>
        <end position="112"/>
    </location>
</feature>
<feature type="signal peptide" evidence="2">
    <location>
        <begin position="1"/>
        <end position="19"/>
    </location>
</feature>
<reference evidence="3" key="1">
    <citation type="journal article" date="2020" name="mSystems">
        <title>Genome- and Community-Level Interaction Insights into Carbon Utilization and Element Cycling Functions of Hydrothermarchaeota in Hydrothermal Sediment.</title>
        <authorList>
            <person name="Zhou Z."/>
            <person name="Liu Y."/>
            <person name="Xu W."/>
            <person name="Pan J."/>
            <person name="Luo Z.H."/>
            <person name="Li M."/>
        </authorList>
    </citation>
    <scope>NUCLEOTIDE SEQUENCE [LARGE SCALE GENOMIC DNA]</scope>
    <source>
        <strain evidence="3">SpSt-339</strain>
    </source>
</reference>
<protein>
    <submittedName>
        <fullName evidence="3">Uncharacterized protein</fullName>
    </submittedName>
</protein>
<comment type="caution">
    <text evidence="3">The sequence shown here is derived from an EMBL/GenBank/DDBJ whole genome shotgun (WGS) entry which is preliminary data.</text>
</comment>